<sequence>MIRLENEALIVDIAELGAEVRNVLHKDTQLSYMWSGDAAYWGRVSPVLFPIVGRLKGGQYTAEGKTYELSQHGFLRDAVFQVSDAQATAVTFAKESNGEYRDVYPYEFRVEIRYRLEADQLHVDWKVNSLEEEDTMYFSIGAHPAFRVPLQSGEHAADYKLHLKPVQDKQITTYELADGLIQEKEQPAVLPAVPIQAALFENDALVYDHIEEVRLQSSAGNGVAVSLSGFPYVGIWSKYDAVSGTMAPFVCIEPWFGIADTTDSTGVLSQKAGIQKLAPDAEFNSSYRMTFF</sequence>
<dbReference type="InterPro" id="IPR037481">
    <property type="entry name" value="LacX"/>
</dbReference>
<name>A0A268ADY8_9BACI</name>
<gene>
    <name evidence="1" type="ORF">CHH64_01095</name>
</gene>
<dbReference type="Pfam" id="PF01263">
    <property type="entry name" value="Aldose_epim"/>
    <property type="match status" value="1"/>
</dbReference>
<dbReference type="Proteomes" id="UP000216013">
    <property type="component" value="Unassembled WGS sequence"/>
</dbReference>
<evidence type="ECO:0000313" key="2">
    <source>
        <dbReference type="Proteomes" id="UP000216013"/>
    </source>
</evidence>
<dbReference type="CDD" id="cd09024">
    <property type="entry name" value="Aldose_epim_lacX"/>
    <property type="match status" value="1"/>
</dbReference>
<dbReference type="GO" id="GO:0030246">
    <property type="term" value="F:carbohydrate binding"/>
    <property type="evidence" value="ECO:0007669"/>
    <property type="project" value="InterPro"/>
</dbReference>
<dbReference type="InterPro" id="IPR014718">
    <property type="entry name" value="GH-type_carb-bd"/>
</dbReference>
<accession>A0A268ADY8</accession>
<proteinExistence type="predicted"/>
<dbReference type="AlphaFoldDB" id="A0A268ADY8"/>
<dbReference type="SUPFAM" id="SSF74650">
    <property type="entry name" value="Galactose mutarotase-like"/>
    <property type="match status" value="1"/>
</dbReference>
<dbReference type="InterPro" id="IPR008183">
    <property type="entry name" value="Aldose_1/G6P_1-epimerase"/>
</dbReference>
<dbReference type="InterPro" id="IPR011013">
    <property type="entry name" value="Gal_mutarotase_sf_dom"/>
</dbReference>
<dbReference type="GO" id="GO:0005975">
    <property type="term" value="P:carbohydrate metabolic process"/>
    <property type="evidence" value="ECO:0007669"/>
    <property type="project" value="InterPro"/>
</dbReference>
<dbReference type="RefSeq" id="WP_095260296.1">
    <property type="nucleotide sequence ID" value="NZ_NPBV01000002.1"/>
</dbReference>
<protein>
    <submittedName>
        <fullName evidence="1">Aldose epimerase</fullName>
    </submittedName>
</protein>
<dbReference type="GO" id="GO:0016853">
    <property type="term" value="F:isomerase activity"/>
    <property type="evidence" value="ECO:0007669"/>
    <property type="project" value="InterPro"/>
</dbReference>
<dbReference type="EMBL" id="NPBV01000002">
    <property type="protein sequence ID" value="PAD22338.1"/>
    <property type="molecule type" value="Genomic_DNA"/>
</dbReference>
<evidence type="ECO:0000313" key="1">
    <source>
        <dbReference type="EMBL" id="PAD22338.1"/>
    </source>
</evidence>
<comment type="caution">
    <text evidence="1">The sequence shown here is derived from an EMBL/GenBank/DDBJ whole genome shotgun (WGS) entry which is preliminary data.</text>
</comment>
<dbReference type="Gene3D" id="2.70.98.10">
    <property type="match status" value="1"/>
</dbReference>
<organism evidence="1 2">
    <name type="scientific">Terribacillus saccharophilus</name>
    <dbReference type="NCBI Taxonomy" id="361277"/>
    <lineage>
        <taxon>Bacteria</taxon>
        <taxon>Bacillati</taxon>
        <taxon>Bacillota</taxon>
        <taxon>Bacilli</taxon>
        <taxon>Bacillales</taxon>
        <taxon>Bacillaceae</taxon>
        <taxon>Terribacillus</taxon>
    </lineage>
</organism>
<reference evidence="1 2" key="1">
    <citation type="submission" date="2017-07" db="EMBL/GenBank/DDBJ databases">
        <title>Isolation and whole genome analysis of endospore-forming bacteria from heroin.</title>
        <authorList>
            <person name="Kalinowski J."/>
            <person name="Ahrens B."/>
            <person name="Al-Dilaimi A."/>
            <person name="Winkler A."/>
            <person name="Wibberg D."/>
            <person name="Schleenbecker U."/>
            <person name="Ruckert C."/>
            <person name="Wolfel R."/>
            <person name="Grass G."/>
        </authorList>
    </citation>
    <scope>NUCLEOTIDE SEQUENCE [LARGE SCALE GENOMIC DNA]</scope>
    <source>
        <strain evidence="1 2">7528</strain>
    </source>
</reference>